<name>A0ABV9NXC8_9BACI</name>
<proteinExistence type="inferred from homology"/>
<dbReference type="InterPro" id="IPR018484">
    <property type="entry name" value="FGGY_N"/>
</dbReference>
<keyword evidence="1 7" id="KW-0808">Transferase</keyword>
<evidence type="ECO:0000256" key="5">
    <source>
        <dbReference type="ARBA" id="ARBA00022935"/>
    </source>
</evidence>
<dbReference type="RefSeq" id="WP_377909949.1">
    <property type="nucleotide sequence ID" value="NZ_JBHSGK010000013.1"/>
</dbReference>
<evidence type="ECO:0000313" key="12">
    <source>
        <dbReference type="EMBL" id="MFC4737350.1"/>
    </source>
</evidence>
<evidence type="ECO:0000256" key="1">
    <source>
        <dbReference type="ARBA" id="ARBA00022679"/>
    </source>
</evidence>
<evidence type="ECO:0000259" key="10">
    <source>
        <dbReference type="Pfam" id="PF00370"/>
    </source>
</evidence>
<comment type="caution">
    <text evidence="12">The sequence shown here is derived from an EMBL/GenBank/DDBJ whole genome shotgun (WGS) entry which is preliminary data.</text>
</comment>
<feature type="domain" description="Carbohydrate kinase FGGY C-terminal" evidence="11">
    <location>
        <begin position="288"/>
        <end position="486"/>
    </location>
</feature>
<evidence type="ECO:0000256" key="3">
    <source>
        <dbReference type="ARBA" id="ARBA00022777"/>
    </source>
</evidence>
<sequence>MKKYAIGVDFGTESGRAVLVSLEDGQELSEHVTPYAHGVMDTALPDGTKLGHEWALQHPQDYLDVLYTSVPAVIQAADADPNEVAGIGIDFTACTMLPVDEHDQPLCLKEAYKNDPHSWVKLWKHHAAQPHADRLNERAAELGEDFINRFGGKLSSEWMLAKAYQIADEAPHIYDQADKFVEAADWVISQLTGTFTRNSCTAGYKAAWHKEEGFPPDSFFASVHPKLENLVSGKLKGPILPPGAKAGSITASAAERTGLPEGSPVAVANVDAHVSVPAVGVVKEGSMVMAMGTSICHMLLGKEERYAEGICGVVEDGILPGYYGYEAGQSAVGDIFAWFVDTCVPASLTEEAEEKGLSIHELLTEKAAKLEPGESGLVALDWWNGNRSTLVDTQLSGLFIGMTLQTKPEELYRALLEATAFGTKQIVETLHQSGVPVNDLYACGGLPRKNPLLMQIYADVTERPIYTADSVQTPALGSAMFAAVAAGEENGGFATITDAAARMARVKDDVYQPSLEKRDAYRDLYSAYKELHDYFGRSSSLMKNLLRGRTKTQTTEPAGGGSIER</sequence>
<dbReference type="InterPro" id="IPR005929">
    <property type="entry name" value="Ribulokinase"/>
</dbReference>
<comment type="similarity">
    <text evidence="7 9">Belongs to the ribulokinase family.</text>
</comment>
<keyword evidence="4 7" id="KW-0067">ATP-binding</keyword>
<dbReference type="Pfam" id="PF02782">
    <property type="entry name" value="FGGY_C"/>
    <property type="match status" value="1"/>
</dbReference>
<keyword evidence="6 7" id="KW-0119">Carbohydrate metabolism</keyword>
<evidence type="ECO:0000256" key="7">
    <source>
        <dbReference type="HAMAP-Rule" id="MF_00520"/>
    </source>
</evidence>
<comment type="pathway">
    <text evidence="7 9">Carbohydrate degradation; L-arabinose degradation via L-ribulose; D-xylulose 5-phosphate from L-arabinose (bacterial route): step 2/3.</text>
</comment>
<accession>A0ABV9NXC8</accession>
<dbReference type="NCBIfam" id="TIGR01234">
    <property type="entry name" value="L-ribulokinase"/>
    <property type="match status" value="1"/>
</dbReference>
<dbReference type="InterPro" id="IPR018483">
    <property type="entry name" value="Carb_kinase_FGGY_CS"/>
</dbReference>
<dbReference type="Gene3D" id="3.30.420.40">
    <property type="match status" value="2"/>
</dbReference>
<dbReference type="PANTHER" id="PTHR43435">
    <property type="entry name" value="RIBULOKINASE"/>
    <property type="match status" value="1"/>
</dbReference>
<dbReference type="Proteomes" id="UP001595896">
    <property type="component" value="Unassembled WGS sequence"/>
</dbReference>
<comment type="catalytic activity">
    <reaction evidence="7">
        <text>D-ribulose + ATP = D-ribulose 5-phosphate + ADP + H(+)</text>
        <dbReference type="Rhea" id="RHEA:17601"/>
        <dbReference type="ChEBI" id="CHEBI:15378"/>
        <dbReference type="ChEBI" id="CHEBI:17173"/>
        <dbReference type="ChEBI" id="CHEBI:30616"/>
        <dbReference type="ChEBI" id="CHEBI:58121"/>
        <dbReference type="ChEBI" id="CHEBI:456216"/>
        <dbReference type="EC" id="2.7.1.16"/>
    </reaction>
</comment>
<dbReference type="InterPro" id="IPR043129">
    <property type="entry name" value="ATPase_NBD"/>
</dbReference>
<dbReference type="SUPFAM" id="SSF53067">
    <property type="entry name" value="Actin-like ATPase domain"/>
    <property type="match status" value="2"/>
</dbReference>
<keyword evidence="5 7" id="KW-0054">Arabinose catabolism</keyword>
<evidence type="ECO:0000259" key="11">
    <source>
        <dbReference type="Pfam" id="PF02782"/>
    </source>
</evidence>
<keyword evidence="2 7" id="KW-0547">Nucleotide-binding</keyword>
<dbReference type="NCBIfam" id="NF003154">
    <property type="entry name" value="PRK04123.1"/>
    <property type="match status" value="1"/>
</dbReference>
<reference evidence="13" key="1">
    <citation type="journal article" date="2019" name="Int. J. Syst. Evol. Microbiol.">
        <title>The Global Catalogue of Microorganisms (GCM) 10K type strain sequencing project: providing services to taxonomists for standard genome sequencing and annotation.</title>
        <authorList>
            <consortium name="The Broad Institute Genomics Platform"/>
            <consortium name="The Broad Institute Genome Sequencing Center for Infectious Disease"/>
            <person name="Wu L."/>
            <person name="Ma J."/>
        </authorList>
    </citation>
    <scope>NUCLEOTIDE SEQUENCE [LARGE SCALE GENOMIC DNA]</scope>
    <source>
        <strain evidence="13">JCM 12165</strain>
    </source>
</reference>
<evidence type="ECO:0000256" key="4">
    <source>
        <dbReference type="ARBA" id="ARBA00022840"/>
    </source>
</evidence>
<comment type="catalytic activity">
    <reaction evidence="7 9">
        <text>L-ribulose + ATP = L-ribulose 5-phosphate + ADP + H(+)</text>
        <dbReference type="Rhea" id="RHEA:22072"/>
        <dbReference type="ChEBI" id="CHEBI:15378"/>
        <dbReference type="ChEBI" id="CHEBI:16880"/>
        <dbReference type="ChEBI" id="CHEBI:30616"/>
        <dbReference type="ChEBI" id="CHEBI:58226"/>
        <dbReference type="ChEBI" id="CHEBI:456216"/>
        <dbReference type="EC" id="2.7.1.16"/>
    </reaction>
</comment>
<keyword evidence="13" id="KW-1185">Reference proteome</keyword>
<dbReference type="GO" id="GO:0008741">
    <property type="term" value="F:ribulokinase activity"/>
    <property type="evidence" value="ECO:0007669"/>
    <property type="project" value="UniProtKB-EC"/>
</dbReference>
<gene>
    <name evidence="7" type="primary">araB</name>
    <name evidence="12" type="ORF">ACFO4L_12180</name>
</gene>
<evidence type="ECO:0000313" key="13">
    <source>
        <dbReference type="Proteomes" id="UP001595896"/>
    </source>
</evidence>
<dbReference type="PIRSF" id="PIRSF000538">
    <property type="entry name" value="GlpK"/>
    <property type="match status" value="1"/>
</dbReference>
<keyword evidence="3 7" id="KW-0418">Kinase</keyword>
<evidence type="ECO:0000256" key="9">
    <source>
        <dbReference type="RuleBase" id="RU003455"/>
    </source>
</evidence>
<feature type="domain" description="Carbohydrate kinase FGGY N-terminal" evidence="10">
    <location>
        <begin position="4"/>
        <end position="275"/>
    </location>
</feature>
<dbReference type="PROSITE" id="PS00445">
    <property type="entry name" value="FGGY_KINASES_2"/>
    <property type="match status" value="1"/>
</dbReference>
<dbReference type="EMBL" id="JBHSGK010000013">
    <property type="protein sequence ID" value="MFC4737350.1"/>
    <property type="molecule type" value="Genomic_DNA"/>
</dbReference>
<dbReference type="Pfam" id="PF00370">
    <property type="entry name" value="FGGY_N"/>
    <property type="match status" value="1"/>
</dbReference>
<dbReference type="EC" id="2.7.1.16" evidence="7 8"/>
<dbReference type="InterPro" id="IPR000577">
    <property type="entry name" value="Carb_kinase_FGGY"/>
</dbReference>
<protein>
    <recommendedName>
        <fullName evidence="7 8">Ribulokinase</fullName>
        <ecNumber evidence="7 8">2.7.1.16</ecNumber>
    </recommendedName>
</protein>
<dbReference type="CDD" id="cd07781">
    <property type="entry name" value="ASKHA_NBD_FGGY_L-RBK"/>
    <property type="match status" value="1"/>
</dbReference>
<evidence type="ECO:0000256" key="2">
    <source>
        <dbReference type="ARBA" id="ARBA00022741"/>
    </source>
</evidence>
<evidence type="ECO:0000256" key="6">
    <source>
        <dbReference type="ARBA" id="ARBA00023277"/>
    </source>
</evidence>
<dbReference type="PANTHER" id="PTHR43435:SF4">
    <property type="entry name" value="FGGY CARBOHYDRATE KINASE DOMAIN-CONTAINING PROTEIN"/>
    <property type="match status" value="1"/>
</dbReference>
<dbReference type="HAMAP" id="MF_00520">
    <property type="entry name" value="Ribulokinase"/>
    <property type="match status" value="1"/>
</dbReference>
<evidence type="ECO:0000256" key="8">
    <source>
        <dbReference type="NCBIfam" id="TIGR01234"/>
    </source>
</evidence>
<dbReference type="InterPro" id="IPR018485">
    <property type="entry name" value="FGGY_C"/>
</dbReference>
<organism evidence="12 13">
    <name type="scientific">Bacillus daqingensis</name>
    <dbReference type="NCBI Taxonomy" id="872396"/>
    <lineage>
        <taxon>Bacteria</taxon>
        <taxon>Bacillati</taxon>
        <taxon>Bacillota</taxon>
        <taxon>Bacilli</taxon>
        <taxon>Bacillales</taxon>
        <taxon>Bacillaceae</taxon>
        <taxon>Bacillus</taxon>
    </lineage>
</organism>